<dbReference type="WBParaSite" id="TCONS_00016637.p1">
    <property type="protein sequence ID" value="TCONS_00016637.p1"/>
    <property type="gene ID" value="XLOC_011268"/>
</dbReference>
<reference evidence="2" key="1">
    <citation type="submission" date="2015-08" db="UniProtKB">
        <authorList>
            <consortium name="WormBaseParasite"/>
        </authorList>
    </citation>
    <scope>IDENTIFICATION</scope>
</reference>
<accession>A0A0K0E207</accession>
<sequence length="112" mass="12771">MGTTMSSKSSSYKYYDKSIYSSKGPSKNPYSTQFSKEYWTVNKEDKSRNSIVSDRFGYQKQKYKNESDNKFVSAFCDQVNTSTSTSYNTCINRSTSSTVSSALKPNHYNTFS</sequence>
<organism evidence="2">
    <name type="scientific">Strongyloides stercoralis</name>
    <name type="common">Threadworm</name>
    <dbReference type="NCBI Taxonomy" id="6248"/>
    <lineage>
        <taxon>Eukaryota</taxon>
        <taxon>Metazoa</taxon>
        <taxon>Ecdysozoa</taxon>
        <taxon>Nematoda</taxon>
        <taxon>Chromadorea</taxon>
        <taxon>Rhabditida</taxon>
        <taxon>Tylenchina</taxon>
        <taxon>Panagrolaimomorpha</taxon>
        <taxon>Strongyloidoidea</taxon>
        <taxon>Strongyloididae</taxon>
        <taxon>Strongyloides</taxon>
    </lineage>
</organism>
<name>A0A0K0E207_STRER</name>
<dbReference type="AlphaFoldDB" id="A0A0K0E207"/>
<evidence type="ECO:0000313" key="2">
    <source>
        <dbReference type="WBParaSite" id="SSTP_0000352700.1"/>
    </source>
</evidence>
<dbReference type="Proteomes" id="UP000035681">
    <property type="component" value="Unplaced"/>
</dbReference>
<protein>
    <submittedName>
        <fullName evidence="2">Ovule protein</fullName>
    </submittedName>
</protein>
<evidence type="ECO:0000313" key="1">
    <source>
        <dbReference type="Proteomes" id="UP000035681"/>
    </source>
</evidence>
<proteinExistence type="predicted"/>
<keyword evidence="1" id="KW-1185">Reference proteome</keyword>
<dbReference type="WBParaSite" id="SSTP_0000352700.1">
    <property type="protein sequence ID" value="SSTP_0000352700.1"/>
    <property type="gene ID" value="SSTP_0000352700"/>
</dbReference>